<feature type="binding site" evidence="11">
    <location>
        <begin position="48"/>
        <end position="54"/>
    </location>
    <ligand>
        <name>substrate</name>
    </ligand>
</feature>
<dbReference type="AlphaFoldDB" id="A0A4T0I5U8"/>
<comment type="catalytic activity">
    <reaction evidence="9 13">
        <text>cytidine + H2O + H(+) = uridine + NH4(+)</text>
        <dbReference type="Rhea" id="RHEA:16069"/>
        <dbReference type="ChEBI" id="CHEBI:15377"/>
        <dbReference type="ChEBI" id="CHEBI:15378"/>
        <dbReference type="ChEBI" id="CHEBI:16704"/>
        <dbReference type="ChEBI" id="CHEBI:17562"/>
        <dbReference type="ChEBI" id="CHEBI:28938"/>
        <dbReference type="EC" id="3.5.4.5"/>
    </reaction>
</comment>
<dbReference type="PROSITE" id="PS51747">
    <property type="entry name" value="CYT_DCMP_DEAMINASES_2"/>
    <property type="match status" value="1"/>
</dbReference>
<evidence type="ECO:0000256" key="2">
    <source>
        <dbReference type="ARBA" id="ARBA00003949"/>
    </source>
</evidence>
<dbReference type="SUPFAM" id="SSF53927">
    <property type="entry name" value="Cytidine deaminase-like"/>
    <property type="match status" value="1"/>
</dbReference>
<dbReference type="InterPro" id="IPR016193">
    <property type="entry name" value="Cytidine_deaminase-like"/>
</dbReference>
<evidence type="ECO:0000256" key="9">
    <source>
        <dbReference type="ARBA" id="ARBA00049558"/>
    </source>
</evidence>
<evidence type="ECO:0000256" key="8">
    <source>
        <dbReference type="ARBA" id="ARBA00032005"/>
    </source>
</evidence>
<comment type="catalytic activity">
    <reaction evidence="13">
        <text>2'-deoxycytidine + H2O + H(+) = 2'-deoxyuridine + NH4(+)</text>
        <dbReference type="Rhea" id="RHEA:13433"/>
        <dbReference type="ChEBI" id="CHEBI:15377"/>
        <dbReference type="ChEBI" id="CHEBI:15378"/>
        <dbReference type="ChEBI" id="CHEBI:15698"/>
        <dbReference type="ChEBI" id="CHEBI:16450"/>
        <dbReference type="ChEBI" id="CHEBI:28938"/>
        <dbReference type="EC" id="3.5.4.5"/>
    </reaction>
</comment>
<evidence type="ECO:0000313" key="15">
    <source>
        <dbReference type="EMBL" id="TIB12361.1"/>
    </source>
</evidence>
<evidence type="ECO:0000256" key="7">
    <source>
        <dbReference type="ARBA" id="ARBA00022833"/>
    </source>
</evidence>
<dbReference type="FunFam" id="3.40.140.10:FF:000008">
    <property type="entry name" value="Cytidine deaminase"/>
    <property type="match status" value="1"/>
</dbReference>
<evidence type="ECO:0000256" key="13">
    <source>
        <dbReference type="RuleBase" id="RU364006"/>
    </source>
</evidence>
<dbReference type="InterPro" id="IPR002125">
    <property type="entry name" value="CMP_dCMP_dom"/>
</dbReference>
<dbReference type="GO" id="GO:0004126">
    <property type="term" value="F:cytidine deaminase activity"/>
    <property type="evidence" value="ECO:0007669"/>
    <property type="project" value="UniProtKB-UniRule"/>
</dbReference>
<dbReference type="NCBIfam" id="NF004064">
    <property type="entry name" value="PRK05578.1"/>
    <property type="match status" value="1"/>
</dbReference>
<dbReference type="Proteomes" id="UP000306954">
    <property type="component" value="Unassembled WGS sequence"/>
</dbReference>
<dbReference type="InterPro" id="IPR050202">
    <property type="entry name" value="Cyt/Deoxycyt_deaminase"/>
</dbReference>
<dbReference type="Gene3D" id="3.40.140.10">
    <property type="entry name" value="Cytidine Deaminase, domain 2"/>
    <property type="match status" value="1"/>
</dbReference>
<comment type="caution">
    <text evidence="15">The sequence shown here is derived from an EMBL/GenBank/DDBJ whole genome shotgun (WGS) entry which is preliminary data.</text>
</comment>
<evidence type="ECO:0000256" key="6">
    <source>
        <dbReference type="ARBA" id="ARBA00022801"/>
    </source>
</evidence>
<dbReference type="GO" id="GO:0008270">
    <property type="term" value="F:zinc ion binding"/>
    <property type="evidence" value="ECO:0007669"/>
    <property type="project" value="UniProtKB-UniRule"/>
</dbReference>
<comment type="function">
    <text evidence="2 13">This enzyme scavenges exogenous and endogenous cytidine and 2'-deoxycytidine for UMP synthesis.</text>
</comment>
<evidence type="ECO:0000256" key="5">
    <source>
        <dbReference type="ARBA" id="ARBA00022723"/>
    </source>
</evidence>
<dbReference type="NCBIfam" id="TIGR01354">
    <property type="entry name" value="cyt_deam_tetra"/>
    <property type="match status" value="1"/>
</dbReference>
<dbReference type="EC" id="3.5.4.5" evidence="4 13"/>
<evidence type="ECO:0000256" key="10">
    <source>
        <dbReference type="PIRSR" id="PIRSR606262-1"/>
    </source>
</evidence>
<dbReference type="EMBL" id="SPOF01000019">
    <property type="protein sequence ID" value="TIB12361.1"/>
    <property type="molecule type" value="Genomic_DNA"/>
</dbReference>
<dbReference type="CDD" id="cd01283">
    <property type="entry name" value="cytidine_deaminase"/>
    <property type="match status" value="1"/>
</dbReference>
<accession>A0A4T0I5U8</accession>
<dbReference type="PANTHER" id="PTHR11644">
    <property type="entry name" value="CYTIDINE DEAMINASE"/>
    <property type="match status" value="1"/>
</dbReference>
<evidence type="ECO:0000313" key="16">
    <source>
        <dbReference type="Proteomes" id="UP000306954"/>
    </source>
</evidence>
<keyword evidence="7 12" id="KW-0862">Zinc</keyword>
<feature type="active site" description="Proton donor" evidence="10">
    <location>
        <position position="61"/>
    </location>
</feature>
<reference evidence="15 16" key="1">
    <citation type="submission" date="2019-03" db="EMBL/GenBank/DDBJ databases">
        <title>Sequencing 23 genomes of Wallemia ichthyophaga.</title>
        <authorList>
            <person name="Gostincar C."/>
        </authorList>
    </citation>
    <scope>NUCLEOTIDE SEQUENCE [LARGE SCALE GENOMIC DNA]</scope>
    <source>
        <strain evidence="15 16">EXF-8621</strain>
    </source>
</reference>
<sequence length="151" mass="16204">MTDMADNTNAKLIAAAFEGQKKSYCPYSQFRVGAAVVSEDGKVFSGANVENASYGGAICAERTSLVKAVSEGCTNLSGLAVVSDLDEPITPCGICRQFLREFFAPRTPILLVSQSHHANANRRDTDYAGEVVIKTNIEELLPRSFGPEQLG</sequence>
<evidence type="ECO:0000256" key="4">
    <source>
        <dbReference type="ARBA" id="ARBA00012783"/>
    </source>
</evidence>
<gene>
    <name evidence="15" type="ORF">E3P90_02102</name>
</gene>
<name>A0A4T0I5U8_WALIC</name>
<keyword evidence="5 12" id="KW-0479">Metal-binding</keyword>
<evidence type="ECO:0000256" key="11">
    <source>
        <dbReference type="PIRSR" id="PIRSR606262-2"/>
    </source>
</evidence>
<feature type="binding site" evidence="12">
    <location>
        <position position="95"/>
    </location>
    <ligand>
        <name>Zn(2+)</name>
        <dbReference type="ChEBI" id="CHEBI:29105"/>
        <note>catalytic</note>
    </ligand>
</feature>
<comment type="similarity">
    <text evidence="3 13">Belongs to the cytidine and deoxycytidylate deaminase family.</text>
</comment>
<feature type="domain" description="CMP/dCMP-type deaminase" evidence="14">
    <location>
        <begin position="7"/>
        <end position="148"/>
    </location>
</feature>
<dbReference type="GO" id="GO:0005829">
    <property type="term" value="C:cytosol"/>
    <property type="evidence" value="ECO:0007669"/>
    <property type="project" value="TreeGrafter"/>
</dbReference>
<proteinExistence type="inferred from homology"/>
<protein>
    <recommendedName>
        <fullName evidence="4 13">Cytidine deaminase</fullName>
        <ecNumber evidence="4 13">3.5.4.5</ecNumber>
    </recommendedName>
    <alternativeName>
        <fullName evidence="8 13">Cytidine aminohydrolase</fullName>
    </alternativeName>
</protein>
<dbReference type="Pfam" id="PF00383">
    <property type="entry name" value="dCMP_cyt_deam_1"/>
    <property type="match status" value="1"/>
</dbReference>
<evidence type="ECO:0000256" key="1">
    <source>
        <dbReference type="ARBA" id="ARBA00001947"/>
    </source>
</evidence>
<feature type="binding site" evidence="12">
    <location>
        <position position="92"/>
    </location>
    <ligand>
        <name>Zn(2+)</name>
        <dbReference type="ChEBI" id="CHEBI:29105"/>
        <note>catalytic</note>
    </ligand>
</feature>
<evidence type="ECO:0000256" key="3">
    <source>
        <dbReference type="ARBA" id="ARBA00006576"/>
    </source>
</evidence>
<dbReference type="GO" id="GO:0072527">
    <property type="term" value="P:pyrimidine-containing compound metabolic process"/>
    <property type="evidence" value="ECO:0007669"/>
    <property type="project" value="UniProtKB-ARBA"/>
</dbReference>
<organism evidence="15 16">
    <name type="scientific">Wallemia ichthyophaga</name>
    <dbReference type="NCBI Taxonomy" id="245174"/>
    <lineage>
        <taxon>Eukaryota</taxon>
        <taxon>Fungi</taxon>
        <taxon>Dikarya</taxon>
        <taxon>Basidiomycota</taxon>
        <taxon>Wallemiomycotina</taxon>
        <taxon>Wallemiomycetes</taxon>
        <taxon>Wallemiales</taxon>
        <taxon>Wallemiaceae</taxon>
        <taxon>Wallemia</taxon>
    </lineage>
</organism>
<comment type="cofactor">
    <cofactor evidence="1 12 13">
        <name>Zn(2+)</name>
        <dbReference type="ChEBI" id="CHEBI:29105"/>
    </cofactor>
</comment>
<feature type="binding site" evidence="12">
    <location>
        <position position="59"/>
    </location>
    <ligand>
        <name>Zn(2+)</name>
        <dbReference type="ChEBI" id="CHEBI:29105"/>
        <note>catalytic</note>
    </ligand>
</feature>
<dbReference type="InterPro" id="IPR006262">
    <property type="entry name" value="Cyt_deam_tetra"/>
</dbReference>
<evidence type="ECO:0000256" key="12">
    <source>
        <dbReference type="PIRSR" id="PIRSR606262-3"/>
    </source>
</evidence>
<dbReference type="GO" id="GO:0055086">
    <property type="term" value="P:nucleobase-containing small molecule metabolic process"/>
    <property type="evidence" value="ECO:0007669"/>
    <property type="project" value="UniProtKB-ARBA"/>
</dbReference>
<evidence type="ECO:0000259" key="14">
    <source>
        <dbReference type="PROSITE" id="PS51747"/>
    </source>
</evidence>
<dbReference type="PANTHER" id="PTHR11644:SF2">
    <property type="entry name" value="CYTIDINE DEAMINASE"/>
    <property type="match status" value="1"/>
</dbReference>
<keyword evidence="6 13" id="KW-0378">Hydrolase</keyword>